<dbReference type="InterPro" id="IPR000719">
    <property type="entry name" value="Prot_kinase_dom"/>
</dbReference>
<feature type="repeat" description="ANK" evidence="7">
    <location>
        <begin position="74"/>
        <end position="106"/>
    </location>
</feature>
<feature type="binding site" evidence="8">
    <location>
        <position position="226"/>
    </location>
    <ligand>
        <name>ATP</name>
        <dbReference type="ChEBI" id="CHEBI:30616"/>
    </ligand>
</feature>
<dbReference type="CDD" id="cd13999">
    <property type="entry name" value="STKc_MAP3K-like"/>
    <property type="match status" value="1"/>
</dbReference>
<dbReference type="PROSITE" id="PS50088">
    <property type="entry name" value="ANK_REPEAT"/>
    <property type="match status" value="2"/>
</dbReference>
<dbReference type="PANTHER" id="PTHR44329:SF298">
    <property type="entry name" value="MIXED LINEAGE KINASE DOMAIN-LIKE PROTEIN"/>
    <property type="match status" value="1"/>
</dbReference>
<evidence type="ECO:0000259" key="10">
    <source>
        <dbReference type="PROSITE" id="PS50011"/>
    </source>
</evidence>
<dbReference type="InterPro" id="IPR001245">
    <property type="entry name" value="Ser-Thr/Tyr_kinase_cat_dom"/>
</dbReference>
<evidence type="ECO:0000256" key="1">
    <source>
        <dbReference type="ARBA" id="ARBA00005843"/>
    </source>
</evidence>
<dbReference type="InterPro" id="IPR002110">
    <property type="entry name" value="Ankyrin_rpt"/>
</dbReference>
<accession>A0A2P6U4J7</accession>
<organism evidence="11 12">
    <name type="scientific">Chlorella sorokiniana</name>
    <name type="common">Freshwater green alga</name>
    <dbReference type="NCBI Taxonomy" id="3076"/>
    <lineage>
        <taxon>Eukaryota</taxon>
        <taxon>Viridiplantae</taxon>
        <taxon>Chlorophyta</taxon>
        <taxon>core chlorophytes</taxon>
        <taxon>Trebouxiophyceae</taxon>
        <taxon>Chlorellales</taxon>
        <taxon>Chlorellaceae</taxon>
        <taxon>Chlorella clade</taxon>
        <taxon>Chlorella</taxon>
    </lineage>
</organism>
<dbReference type="Proteomes" id="UP000239899">
    <property type="component" value="Unassembled WGS sequence"/>
</dbReference>
<dbReference type="InterPro" id="IPR008271">
    <property type="entry name" value="Ser/Thr_kinase_AS"/>
</dbReference>
<dbReference type="PROSITE" id="PS00107">
    <property type="entry name" value="PROTEIN_KINASE_ATP"/>
    <property type="match status" value="1"/>
</dbReference>
<sequence length="541" mass="55569">MGGCISTSSTQLDIRTVGDLRLLARELSRRPGIASRPRDGHGDTLLHLAALNGNPSSIRMLLEAGGQIDARDSLGRTALHIAALSAHKACLLALLENQAAVNAQDGGGSTALAAAAFQGNEACLRALLTAKAAALDDSALAPEQPGSSGDHDGEPHNGGSSSSSSPEAEPAATPAQMPPRQSNGAAEQLKSWELRFSDLTLERAIGQGSYGRVFLARLHETPCAVKLLLSWQEGGGNGGGGNGNTGAFGGGNNAGGSAAVNGGGDGSSAALAGEQRHTLTLSSPLLADLRREAGVMAALHHPNCVQLMGICADPAAIVTEYCPRGSLYDVLSTARRDPVAARQLTWTRRLHLAMGAAQGMLHLHTRTPPVLHRDIKSPNILVNAAWKAKVCDLNLAKAAAGLSSQLSSAGALNPRWLAPEVLAGGGASLASDVFSFGVVLWELLTWQAPWSEVGGNPWQLAAGVISGKRPAVPPREALPGPDTAQFGGLDAYIALMQRCWATDPAERPGFAEVVRQLRALLSAASRAGAASGSRATAAGST</sequence>
<feature type="region of interest" description="Disordered" evidence="9">
    <location>
        <begin position="139"/>
        <end position="186"/>
    </location>
</feature>
<evidence type="ECO:0000256" key="3">
    <source>
        <dbReference type="ARBA" id="ARBA00022679"/>
    </source>
</evidence>
<reference evidence="11 12" key="1">
    <citation type="journal article" date="2018" name="Plant J.">
        <title>Genome sequences of Chlorella sorokiniana UTEX 1602 and Micractinium conductrix SAG 241.80: implications to maltose excretion by a green alga.</title>
        <authorList>
            <person name="Arriola M.B."/>
            <person name="Velmurugan N."/>
            <person name="Zhang Y."/>
            <person name="Plunkett M.H."/>
            <person name="Hondzo H."/>
            <person name="Barney B.M."/>
        </authorList>
    </citation>
    <scope>NUCLEOTIDE SEQUENCE [LARGE SCALE GENOMIC DNA]</scope>
    <source>
        <strain evidence="12">UTEX 1602</strain>
    </source>
</reference>
<dbReference type="Pfam" id="PF07714">
    <property type="entry name" value="PK_Tyr_Ser-Thr"/>
    <property type="match status" value="1"/>
</dbReference>
<dbReference type="OrthoDB" id="339325at2759"/>
<evidence type="ECO:0000313" key="12">
    <source>
        <dbReference type="Proteomes" id="UP000239899"/>
    </source>
</evidence>
<name>A0A2P6U4J7_CHLSO</name>
<evidence type="ECO:0000256" key="8">
    <source>
        <dbReference type="PROSITE-ProRule" id="PRU10141"/>
    </source>
</evidence>
<evidence type="ECO:0000256" key="9">
    <source>
        <dbReference type="SAM" id="MobiDB-lite"/>
    </source>
</evidence>
<keyword evidence="2" id="KW-0723">Serine/threonine-protein kinase</keyword>
<keyword evidence="4 8" id="KW-0547">Nucleotide-binding</keyword>
<dbReference type="SUPFAM" id="SSF56112">
    <property type="entry name" value="Protein kinase-like (PK-like)"/>
    <property type="match status" value="1"/>
</dbReference>
<evidence type="ECO:0000256" key="5">
    <source>
        <dbReference type="ARBA" id="ARBA00022777"/>
    </source>
</evidence>
<dbReference type="InterPro" id="IPR051681">
    <property type="entry name" value="Ser/Thr_Kinases-Pseudokinases"/>
</dbReference>
<keyword evidence="12" id="KW-1185">Reference proteome</keyword>
<dbReference type="Pfam" id="PF12796">
    <property type="entry name" value="Ank_2"/>
    <property type="match status" value="1"/>
</dbReference>
<dbReference type="Gene3D" id="1.10.510.10">
    <property type="entry name" value="Transferase(Phosphotransferase) domain 1"/>
    <property type="match status" value="1"/>
</dbReference>
<dbReference type="PROSITE" id="PS50297">
    <property type="entry name" value="ANK_REP_REGION"/>
    <property type="match status" value="2"/>
</dbReference>
<proteinExistence type="inferred from homology"/>
<feature type="domain" description="Protein kinase" evidence="10">
    <location>
        <begin position="199"/>
        <end position="521"/>
    </location>
</feature>
<dbReference type="Gene3D" id="1.25.40.20">
    <property type="entry name" value="Ankyrin repeat-containing domain"/>
    <property type="match status" value="1"/>
</dbReference>
<dbReference type="EMBL" id="LHPG02000001">
    <property type="protein sequence ID" value="PRW61238.1"/>
    <property type="molecule type" value="Genomic_DNA"/>
</dbReference>
<feature type="compositionally biased region" description="Low complexity" evidence="9">
    <location>
        <begin position="157"/>
        <end position="172"/>
    </location>
</feature>
<dbReference type="SMART" id="SM00220">
    <property type="entry name" value="S_TKc"/>
    <property type="match status" value="1"/>
</dbReference>
<dbReference type="STRING" id="3076.A0A2P6U4J7"/>
<dbReference type="PROSITE" id="PS50011">
    <property type="entry name" value="PROTEIN_KINASE_DOM"/>
    <property type="match status" value="1"/>
</dbReference>
<dbReference type="PRINTS" id="PR00109">
    <property type="entry name" value="TYRKINASE"/>
</dbReference>
<protein>
    <submittedName>
        <fullName evidence="11">Serine threonine-kinase CTR1</fullName>
    </submittedName>
</protein>
<evidence type="ECO:0000256" key="4">
    <source>
        <dbReference type="ARBA" id="ARBA00022741"/>
    </source>
</evidence>
<comment type="caution">
    <text evidence="11">The sequence shown here is derived from an EMBL/GenBank/DDBJ whole genome shotgun (WGS) entry which is preliminary data.</text>
</comment>
<evidence type="ECO:0000256" key="7">
    <source>
        <dbReference type="PROSITE-ProRule" id="PRU00023"/>
    </source>
</evidence>
<dbReference type="GO" id="GO:0005524">
    <property type="term" value="F:ATP binding"/>
    <property type="evidence" value="ECO:0007669"/>
    <property type="project" value="UniProtKB-UniRule"/>
</dbReference>
<dbReference type="GO" id="GO:0004674">
    <property type="term" value="F:protein serine/threonine kinase activity"/>
    <property type="evidence" value="ECO:0007669"/>
    <property type="project" value="UniProtKB-KW"/>
</dbReference>
<dbReference type="Gene3D" id="3.30.200.20">
    <property type="entry name" value="Phosphorylase Kinase, domain 1"/>
    <property type="match status" value="1"/>
</dbReference>
<keyword evidence="3" id="KW-0808">Transferase</keyword>
<dbReference type="SUPFAM" id="SSF48403">
    <property type="entry name" value="Ankyrin repeat"/>
    <property type="match status" value="1"/>
</dbReference>
<dbReference type="SMART" id="SM00248">
    <property type="entry name" value="ANK"/>
    <property type="match status" value="3"/>
</dbReference>
<dbReference type="InterPro" id="IPR017441">
    <property type="entry name" value="Protein_kinase_ATP_BS"/>
</dbReference>
<dbReference type="PIRSF" id="PIRSF000654">
    <property type="entry name" value="Integrin-linked_kinase"/>
    <property type="match status" value="1"/>
</dbReference>
<keyword evidence="6 8" id="KW-0067">ATP-binding</keyword>
<keyword evidence="5" id="KW-0418">Kinase</keyword>
<dbReference type="PANTHER" id="PTHR44329">
    <property type="entry name" value="SERINE/THREONINE-PROTEIN KINASE TNNI3K-RELATED"/>
    <property type="match status" value="1"/>
</dbReference>
<dbReference type="AlphaFoldDB" id="A0A2P6U4J7"/>
<evidence type="ECO:0000256" key="6">
    <source>
        <dbReference type="ARBA" id="ARBA00022840"/>
    </source>
</evidence>
<feature type="repeat" description="ANK" evidence="7">
    <location>
        <begin position="41"/>
        <end position="73"/>
    </location>
</feature>
<evidence type="ECO:0000313" key="11">
    <source>
        <dbReference type="EMBL" id="PRW61238.1"/>
    </source>
</evidence>
<dbReference type="PROSITE" id="PS00108">
    <property type="entry name" value="PROTEIN_KINASE_ST"/>
    <property type="match status" value="1"/>
</dbReference>
<dbReference type="InterPro" id="IPR036770">
    <property type="entry name" value="Ankyrin_rpt-contain_sf"/>
</dbReference>
<comment type="similarity">
    <text evidence="1">Belongs to the protein kinase superfamily. TKL Ser/Thr protein kinase family.</text>
</comment>
<dbReference type="InterPro" id="IPR011009">
    <property type="entry name" value="Kinase-like_dom_sf"/>
</dbReference>
<gene>
    <name evidence="11" type="ORF">C2E21_0678</name>
</gene>
<keyword evidence="7" id="KW-0040">ANK repeat</keyword>
<evidence type="ECO:0000256" key="2">
    <source>
        <dbReference type="ARBA" id="ARBA00022527"/>
    </source>
</evidence>